<evidence type="ECO:0000256" key="2">
    <source>
        <dbReference type="ARBA" id="ARBA00023285"/>
    </source>
</evidence>
<dbReference type="PANTHER" id="PTHR45833:SF1">
    <property type="entry name" value="METHIONINE SYNTHASE"/>
    <property type="match status" value="1"/>
</dbReference>
<dbReference type="PROSITE" id="PS51332">
    <property type="entry name" value="B12_BINDING"/>
    <property type="match status" value="1"/>
</dbReference>
<dbReference type="OrthoDB" id="9783599at2"/>
<dbReference type="SMART" id="SM01018">
    <property type="entry name" value="B12-binding_2"/>
    <property type="match status" value="1"/>
</dbReference>
<dbReference type="GO" id="GO:0046653">
    <property type="term" value="P:tetrahydrofolate metabolic process"/>
    <property type="evidence" value="ECO:0007669"/>
    <property type="project" value="TreeGrafter"/>
</dbReference>
<dbReference type="GO" id="GO:0046872">
    <property type="term" value="F:metal ion binding"/>
    <property type="evidence" value="ECO:0007669"/>
    <property type="project" value="UniProtKB-KW"/>
</dbReference>
<evidence type="ECO:0000259" key="3">
    <source>
        <dbReference type="PROSITE" id="PS51332"/>
    </source>
</evidence>
<dbReference type="Gene3D" id="1.10.1240.10">
    <property type="entry name" value="Methionine synthase domain"/>
    <property type="match status" value="1"/>
</dbReference>
<keyword evidence="2" id="KW-0170">Cobalt</keyword>
<dbReference type="AlphaFoldDB" id="H5XX54"/>
<accession>H5XX54</accession>
<gene>
    <name evidence="4" type="ORF">DesyoDRAFT_4024</name>
</gene>
<dbReference type="HOGENOM" id="CLU_082102_2_0_9"/>
<organism evidence="4 5">
    <name type="scientific">Desulfosporosinus youngiae DSM 17734</name>
    <dbReference type="NCBI Taxonomy" id="768710"/>
    <lineage>
        <taxon>Bacteria</taxon>
        <taxon>Bacillati</taxon>
        <taxon>Bacillota</taxon>
        <taxon>Clostridia</taxon>
        <taxon>Eubacteriales</taxon>
        <taxon>Desulfitobacteriaceae</taxon>
        <taxon>Desulfosporosinus</taxon>
    </lineage>
</organism>
<sequence length="225" mass="24983">MKGFFEDKERLIDSVEQLEETKVIELTNQALDQGINPLDVINMIIEGMDRVGKRYEGKDYYIADLIMAGIIFREVLGLSRMISYTSSHNMKSGKVLIGTVKDDIHDIGKEIFRALLETNGFEVMDLGVDVPGETFVKKAREFKPDIIGLSGVLSNTIDQMKQVVQEFTKAGLRDQVKIIAGANYLNANGCRYIGADAFAAEASKGVEICLRWMKASGEMGESDND</sequence>
<dbReference type="InterPro" id="IPR050554">
    <property type="entry name" value="Met_Synthase/Corrinoid"/>
</dbReference>
<dbReference type="Pfam" id="PF02607">
    <property type="entry name" value="B12-binding_2"/>
    <property type="match status" value="1"/>
</dbReference>
<name>H5XX54_9FIRM</name>
<dbReference type="GO" id="GO:0050667">
    <property type="term" value="P:homocysteine metabolic process"/>
    <property type="evidence" value="ECO:0007669"/>
    <property type="project" value="TreeGrafter"/>
</dbReference>
<dbReference type="GO" id="GO:0031419">
    <property type="term" value="F:cobalamin binding"/>
    <property type="evidence" value="ECO:0007669"/>
    <property type="project" value="InterPro"/>
</dbReference>
<dbReference type="SUPFAM" id="SSF52242">
    <property type="entry name" value="Cobalamin (vitamin B12)-binding domain"/>
    <property type="match status" value="1"/>
</dbReference>
<dbReference type="InterPro" id="IPR036594">
    <property type="entry name" value="Meth_synthase_dom"/>
</dbReference>
<feature type="domain" description="B12-binding" evidence="3">
    <location>
        <begin position="92"/>
        <end position="223"/>
    </location>
</feature>
<reference evidence="4 5" key="1">
    <citation type="submission" date="2011-11" db="EMBL/GenBank/DDBJ databases">
        <title>The Noncontiguous Finished genome of Desulfosporosinus youngiae DSM 17734.</title>
        <authorList>
            <consortium name="US DOE Joint Genome Institute (JGI-PGF)"/>
            <person name="Lucas S."/>
            <person name="Han J."/>
            <person name="Lapidus A."/>
            <person name="Cheng J.-F."/>
            <person name="Goodwin L."/>
            <person name="Pitluck S."/>
            <person name="Peters L."/>
            <person name="Ovchinnikova G."/>
            <person name="Lu M."/>
            <person name="Land M.L."/>
            <person name="Hauser L."/>
            <person name="Pester M."/>
            <person name="Spring S."/>
            <person name="Ollivier B."/>
            <person name="Rattei T."/>
            <person name="Klenk H.-P."/>
            <person name="Wagner M."/>
            <person name="Loy A."/>
            <person name="Woyke T.J."/>
        </authorList>
    </citation>
    <scope>NUCLEOTIDE SEQUENCE [LARGE SCALE GENOMIC DNA]</scope>
    <source>
        <strain evidence="4 5">DSM 17734</strain>
    </source>
</reference>
<dbReference type="STRING" id="768710.DesyoDRAFT_4024"/>
<dbReference type="Pfam" id="PF02310">
    <property type="entry name" value="B12-binding"/>
    <property type="match status" value="1"/>
</dbReference>
<dbReference type="InterPro" id="IPR006158">
    <property type="entry name" value="Cobalamin-bd"/>
</dbReference>
<dbReference type="InterPro" id="IPR036724">
    <property type="entry name" value="Cobalamin-bd_sf"/>
</dbReference>
<proteinExistence type="predicted"/>
<evidence type="ECO:0000256" key="1">
    <source>
        <dbReference type="ARBA" id="ARBA00022723"/>
    </source>
</evidence>
<dbReference type="SUPFAM" id="SSF47644">
    <property type="entry name" value="Methionine synthase domain"/>
    <property type="match status" value="1"/>
</dbReference>
<dbReference type="InterPro" id="IPR003759">
    <property type="entry name" value="Cbl-bd_cap"/>
</dbReference>
<keyword evidence="1" id="KW-0479">Metal-binding</keyword>
<dbReference type="EMBL" id="CM001441">
    <property type="protein sequence ID" value="EHQ90994.1"/>
    <property type="molecule type" value="Genomic_DNA"/>
</dbReference>
<dbReference type="eggNOG" id="COG5012">
    <property type="taxonomic scope" value="Bacteria"/>
</dbReference>
<dbReference type="PANTHER" id="PTHR45833">
    <property type="entry name" value="METHIONINE SYNTHASE"/>
    <property type="match status" value="1"/>
</dbReference>
<keyword evidence="5" id="KW-1185">Reference proteome</keyword>
<protein>
    <submittedName>
        <fullName evidence="4">Putative cobalamin binding protein</fullName>
    </submittedName>
</protein>
<evidence type="ECO:0000313" key="4">
    <source>
        <dbReference type="EMBL" id="EHQ90994.1"/>
    </source>
</evidence>
<dbReference type="Gene3D" id="3.40.50.280">
    <property type="entry name" value="Cobalamin-binding domain"/>
    <property type="match status" value="1"/>
</dbReference>
<dbReference type="GO" id="GO:0005829">
    <property type="term" value="C:cytosol"/>
    <property type="evidence" value="ECO:0007669"/>
    <property type="project" value="TreeGrafter"/>
</dbReference>
<dbReference type="RefSeq" id="WP_007785678.1">
    <property type="nucleotide sequence ID" value="NZ_CM001441.1"/>
</dbReference>
<dbReference type="GO" id="GO:0008705">
    <property type="term" value="F:methionine synthase activity"/>
    <property type="evidence" value="ECO:0007669"/>
    <property type="project" value="TreeGrafter"/>
</dbReference>
<dbReference type="Proteomes" id="UP000005104">
    <property type="component" value="Chromosome"/>
</dbReference>
<evidence type="ECO:0000313" key="5">
    <source>
        <dbReference type="Proteomes" id="UP000005104"/>
    </source>
</evidence>